<evidence type="ECO:0000256" key="4">
    <source>
        <dbReference type="ARBA" id="ARBA00022723"/>
    </source>
</evidence>
<dbReference type="InterPro" id="IPR001959">
    <property type="entry name" value="Transposase"/>
</dbReference>
<dbReference type="InterPro" id="IPR010095">
    <property type="entry name" value="Cas12f1-like_TNB"/>
</dbReference>
<dbReference type="Pfam" id="PF07282">
    <property type="entry name" value="Cas12f1-like_TNB"/>
    <property type="match status" value="1"/>
</dbReference>
<keyword evidence="6" id="KW-0238">DNA-binding</keyword>
<dbReference type="EMBL" id="LR134359">
    <property type="protein sequence ID" value="VEG60452.1"/>
    <property type="molecule type" value="Genomic_DNA"/>
</dbReference>
<dbReference type="PANTHER" id="PTHR30405:SF25">
    <property type="entry name" value="RNA-GUIDED DNA ENDONUCLEASE INSQ-RELATED"/>
    <property type="match status" value="1"/>
</dbReference>
<keyword evidence="4" id="KW-0479">Metal-binding</keyword>
<dbReference type="NCBIfam" id="NF040570">
    <property type="entry name" value="guided_TnpB"/>
    <property type="match status" value="1"/>
</dbReference>
<evidence type="ECO:0000259" key="10">
    <source>
        <dbReference type="Pfam" id="PF12323"/>
    </source>
</evidence>
<evidence type="ECO:0000259" key="9">
    <source>
        <dbReference type="Pfam" id="PF07282"/>
    </source>
</evidence>
<sequence length="413" mass="47742">MLSAVKYRIYPTKAQKELIHKHFGCARVVYNHFLDYRQKQFAKGIKETYFTMQKELTLLKKQDEYKYLNECASQSLQMALRQLVTALDNFFAKRAKYPNFKSKKNARQSYAIPQNIKLDNKKVYVPKFTEGIKTKIHRKLDKDCIIKQAFISKIADEYYIAISYENNKSLPKPKVIENAVGLDMGLENLIIRSDCVIYKNHKFLQDKENKLIKLQKQLSKKQKGSNNYAKTKLKVAKAHQKITRARDDYLHKISDEITNLYDFIAVENLNIKGLIKNKHLSKSIANASWGKFINLLTYKAENKGKTLMQIDKFFPSSQICSNCGSNTGKKPLHIRSFTCPNCNTKHHRDLNASINIRNYALGIIDDRYKIKLDKSRVGITQSYACKDSSSGVSKYGYILDTSYLSLKQEAHLL</sequence>
<gene>
    <name evidence="11" type="ORF">NCTC11951_00267</name>
    <name evidence="12" type="ORF">NCTC11951_00685</name>
</gene>
<feature type="domain" description="Cas12f1-like TNB" evidence="9">
    <location>
        <begin position="289"/>
        <end position="356"/>
    </location>
</feature>
<dbReference type="GO" id="GO:0046872">
    <property type="term" value="F:metal ion binding"/>
    <property type="evidence" value="ECO:0007669"/>
    <property type="project" value="UniProtKB-KW"/>
</dbReference>
<feature type="domain" description="Probable transposase IS891/IS1136/IS1341" evidence="8">
    <location>
        <begin position="162"/>
        <end position="277"/>
    </location>
</feature>
<dbReference type="InterPro" id="IPR021027">
    <property type="entry name" value="Transposase_put_HTH"/>
</dbReference>
<accession>A0A448J794</accession>
<evidence type="ECO:0000256" key="3">
    <source>
        <dbReference type="ARBA" id="ARBA00022578"/>
    </source>
</evidence>
<evidence type="ECO:0000313" key="13">
    <source>
        <dbReference type="Proteomes" id="UP000275504"/>
    </source>
</evidence>
<comment type="similarity">
    <text evidence="2">In the N-terminal section; belongs to the transposase 2 family.</text>
</comment>
<dbReference type="Pfam" id="PF01385">
    <property type="entry name" value="OrfB_IS605"/>
    <property type="match status" value="1"/>
</dbReference>
<feature type="domain" description="Transposase putative helix-turn-helix" evidence="10">
    <location>
        <begin position="1"/>
        <end position="46"/>
    </location>
</feature>
<dbReference type="InterPro" id="IPR051399">
    <property type="entry name" value="RNA-guided_DNA_endo/Transpos"/>
</dbReference>
<dbReference type="Pfam" id="PF12323">
    <property type="entry name" value="HTH_OrfB_IS605"/>
    <property type="match status" value="1"/>
</dbReference>
<reference evidence="11 13" key="1">
    <citation type="submission" date="2018-12" db="EMBL/GenBank/DDBJ databases">
        <authorList>
            <consortium name="Pathogen Informatics"/>
        </authorList>
    </citation>
    <scope>NUCLEOTIDE SEQUENCE [LARGE SCALE GENOMIC DNA]</scope>
    <source>
        <strain evidence="11 13">NCTC11951</strain>
    </source>
</reference>
<dbReference type="EMBL" id="LR134359">
    <property type="protein sequence ID" value="VEG61235.1"/>
    <property type="molecule type" value="Genomic_DNA"/>
</dbReference>
<dbReference type="PANTHER" id="PTHR30405">
    <property type="entry name" value="TRANSPOSASE"/>
    <property type="match status" value="1"/>
</dbReference>
<comment type="similarity">
    <text evidence="1">In the C-terminal section; belongs to the transposase 35 family.</text>
</comment>
<evidence type="ECO:0000313" key="11">
    <source>
        <dbReference type="EMBL" id="VEG60452.1"/>
    </source>
</evidence>
<protein>
    <submittedName>
        <fullName evidence="11">ISHa1675 transposase B</fullName>
    </submittedName>
</protein>
<dbReference type="NCBIfam" id="TIGR01766">
    <property type="entry name" value="IS200/IS605 family accessory protein TnpB-like domain"/>
    <property type="match status" value="1"/>
</dbReference>
<organism evidence="11 13">
    <name type="scientific">Campylobacter jejuni subsp. doylei</name>
    <dbReference type="NCBI Taxonomy" id="32021"/>
    <lineage>
        <taxon>Bacteria</taxon>
        <taxon>Pseudomonadati</taxon>
        <taxon>Campylobacterota</taxon>
        <taxon>Epsilonproteobacteria</taxon>
        <taxon>Campylobacterales</taxon>
        <taxon>Campylobacteraceae</taxon>
        <taxon>Campylobacter</taxon>
    </lineage>
</organism>
<dbReference type="GO" id="GO:0006310">
    <property type="term" value="P:DNA recombination"/>
    <property type="evidence" value="ECO:0007669"/>
    <property type="project" value="UniProtKB-KW"/>
</dbReference>
<dbReference type="Proteomes" id="UP000275504">
    <property type="component" value="Chromosome"/>
</dbReference>
<dbReference type="AlphaFoldDB" id="A0A448J794"/>
<evidence type="ECO:0000259" key="8">
    <source>
        <dbReference type="Pfam" id="PF01385"/>
    </source>
</evidence>
<name>A0A448J794_CAMJU</name>
<evidence type="ECO:0000256" key="2">
    <source>
        <dbReference type="ARBA" id="ARBA00011044"/>
    </source>
</evidence>
<dbReference type="GO" id="GO:0032196">
    <property type="term" value="P:transposition"/>
    <property type="evidence" value="ECO:0007669"/>
    <property type="project" value="UniProtKB-KW"/>
</dbReference>
<proteinExistence type="inferred from homology"/>
<evidence type="ECO:0000256" key="5">
    <source>
        <dbReference type="ARBA" id="ARBA00022833"/>
    </source>
</evidence>
<keyword evidence="5" id="KW-0862">Zinc</keyword>
<keyword evidence="7" id="KW-0233">DNA recombination</keyword>
<evidence type="ECO:0000313" key="12">
    <source>
        <dbReference type="EMBL" id="VEG61235.1"/>
    </source>
</evidence>
<evidence type="ECO:0000256" key="1">
    <source>
        <dbReference type="ARBA" id="ARBA00008761"/>
    </source>
</evidence>
<evidence type="ECO:0000256" key="6">
    <source>
        <dbReference type="ARBA" id="ARBA00023125"/>
    </source>
</evidence>
<evidence type="ECO:0000256" key="7">
    <source>
        <dbReference type="ARBA" id="ARBA00023172"/>
    </source>
</evidence>
<keyword evidence="3" id="KW-0815">Transposition</keyword>
<dbReference type="GO" id="GO:0003677">
    <property type="term" value="F:DNA binding"/>
    <property type="evidence" value="ECO:0007669"/>
    <property type="project" value="UniProtKB-KW"/>
</dbReference>